<dbReference type="Pfam" id="PF12796">
    <property type="entry name" value="Ank_2"/>
    <property type="match status" value="1"/>
</dbReference>
<gene>
    <name evidence="2" type="ORF">FSB_LOCUS26166</name>
</gene>
<dbReference type="Pfam" id="PF00023">
    <property type="entry name" value="Ank"/>
    <property type="match status" value="1"/>
</dbReference>
<dbReference type="SMART" id="SM00248">
    <property type="entry name" value="ANK"/>
    <property type="match status" value="4"/>
</dbReference>
<dbReference type="Gene3D" id="1.25.40.20">
    <property type="entry name" value="Ankyrin repeat-containing domain"/>
    <property type="match status" value="1"/>
</dbReference>
<protein>
    <submittedName>
        <fullName evidence="2">Uncharacterized protein</fullName>
    </submittedName>
</protein>
<proteinExistence type="predicted"/>
<organism evidence="2">
    <name type="scientific">Fagus sylvatica</name>
    <name type="common">Beechnut</name>
    <dbReference type="NCBI Taxonomy" id="28930"/>
    <lineage>
        <taxon>Eukaryota</taxon>
        <taxon>Viridiplantae</taxon>
        <taxon>Streptophyta</taxon>
        <taxon>Embryophyta</taxon>
        <taxon>Tracheophyta</taxon>
        <taxon>Spermatophyta</taxon>
        <taxon>Magnoliopsida</taxon>
        <taxon>eudicotyledons</taxon>
        <taxon>Gunneridae</taxon>
        <taxon>Pentapetalae</taxon>
        <taxon>rosids</taxon>
        <taxon>fabids</taxon>
        <taxon>Fagales</taxon>
        <taxon>Fagaceae</taxon>
        <taxon>Fagus</taxon>
    </lineage>
</organism>
<dbReference type="PROSITE" id="PS50297">
    <property type="entry name" value="ANK_REP_REGION"/>
    <property type="match status" value="1"/>
</dbReference>
<dbReference type="SUPFAM" id="SSF48403">
    <property type="entry name" value="Ankyrin repeat"/>
    <property type="match status" value="1"/>
</dbReference>
<feature type="repeat" description="ANK" evidence="1">
    <location>
        <begin position="67"/>
        <end position="88"/>
    </location>
</feature>
<dbReference type="PANTHER" id="PTHR24121">
    <property type="entry name" value="NO MECHANORECEPTOR POTENTIAL C, ISOFORM D-RELATED"/>
    <property type="match status" value="1"/>
</dbReference>
<dbReference type="InterPro" id="IPR036770">
    <property type="entry name" value="Ankyrin_rpt-contain_sf"/>
</dbReference>
<evidence type="ECO:0000313" key="2">
    <source>
        <dbReference type="EMBL" id="SPC98284.1"/>
    </source>
</evidence>
<reference evidence="2" key="1">
    <citation type="submission" date="2018-02" db="EMBL/GenBank/DDBJ databases">
        <authorList>
            <person name="Cohen D.B."/>
            <person name="Kent A.D."/>
        </authorList>
    </citation>
    <scope>NUCLEOTIDE SEQUENCE</scope>
</reference>
<dbReference type="PROSITE" id="PS50088">
    <property type="entry name" value="ANK_REPEAT"/>
    <property type="match status" value="1"/>
</dbReference>
<keyword evidence="1" id="KW-0040">ANK repeat</keyword>
<accession>A0A2N9GGL1</accession>
<dbReference type="AlphaFoldDB" id="A0A2N9GGL1"/>
<dbReference type="InterPro" id="IPR002110">
    <property type="entry name" value="Ankyrin_rpt"/>
</dbReference>
<evidence type="ECO:0000256" key="1">
    <source>
        <dbReference type="PROSITE-ProRule" id="PRU00023"/>
    </source>
</evidence>
<dbReference type="PANTHER" id="PTHR24121:SF22">
    <property type="entry name" value="PROTEIN ACCELERATED CELL DEATH 6-LIKE"/>
    <property type="match status" value="1"/>
</dbReference>
<dbReference type="EMBL" id="OIVN01001854">
    <property type="protein sequence ID" value="SPC98284.1"/>
    <property type="molecule type" value="Genomic_DNA"/>
</dbReference>
<name>A0A2N9GGL1_FAGSY</name>
<sequence length="219" mass="24316">MDAGLFNAAILGNVSFFEGNKGEHLNLNQVADRGNSILHVAAKFEKLQIMEMVLERQPSLFYKTNRKGNTALHIAASLGYFDMTKHLITFAKVKEVGKKMELVRMTNNVKNTAVHEAIINDHYAIVELLISEDPELALFTNNAGDSPLFLAVDRGFCRIALHILEVVPKCSYGRRERMNVLHAAVISRAESAKEEARLIICTNTTGNIQAEIAVLNNPL</sequence>